<dbReference type="InterPro" id="IPR013786">
    <property type="entry name" value="AcylCoA_DH/ox_N"/>
</dbReference>
<dbReference type="Gene3D" id="2.40.110.10">
    <property type="entry name" value="Butyryl-CoA Dehydrogenase, subunit A, domain 2"/>
    <property type="match status" value="1"/>
</dbReference>
<keyword evidence="3 5" id="KW-0285">Flavoprotein</keyword>
<evidence type="ECO:0000256" key="3">
    <source>
        <dbReference type="ARBA" id="ARBA00022630"/>
    </source>
</evidence>
<comment type="cofactor">
    <cofactor evidence="1 5">
        <name>FAD</name>
        <dbReference type="ChEBI" id="CHEBI:57692"/>
    </cofactor>
</comment>
<feature type="region of interest" description="Disordered" evidence="6">
    <location>
        <begin position="1"/>
        <end position="20"/>
    </location>
</feature>
<evidence type="ECO:0000256" key="4">
    <source>
        <dbReference type="ARBA" id="ARBA00022827"/>
    </source>
</evidence>
<keyword evidence="11" id="KW-1185">Reference proteome</keyword>
<evidence type="ECO:0000256" key="1">
    <source>
        <dbReference type="ARBA" id="ARBA00001974"/>
    </source>
</evidence>
<evidence type="ECO:0000256" key="6">
    <source>
        <dbReference type="SAM" id="MobiDB-lite"/>
    </source>
</evidence>
<dbReference type="RefSeq" id="WP_345310378.1">
    <property type="nucleotide sequence ID" value="NZ_BAABLN010000003.1"/>
</dbReference>
<feature type="compositionally biased region" description="Polar residues" evidence="6">
    <location>
        <begin position="1"/>
        <end position="16"/>
    </location>
</feature>
<dbReference type="Pfam" id="PF02771">
    <property type="entry name" value="Acyl-CoA_dh_N"/>
    <property type="match status" value="1"/>
</dbReference>
<keyword evidence="5" id="KW-0560">Oxidoreductase</keyword>
<dbReference type="Proteomes" id="UP001501446">
    <property type="component" value="Unassembled WGS sequence"/>
</dbReference>
<name>A0ABP8WIK1_9MICC</name>
<protein>
    <submittedName>
        <fullName evidence="10">Acyl-CoA dehydrogenase family protein</fullName>
    </submittedName>
</protein>
<sequence>MSEQPTTEPSTGSQDLFPQGTVEPEYSLNDVLDTDAAGVYADITDEDRAHWMRACAFVQDELLGVIHEYWDRGEYPLDLVARMGELDLLRDGVDVPGYAPMSKMAAGLVAMELSRGDGSISTVSGVQGGLAMRSIAMCGNDEQRERWLPNMAAGKLLGAFALTEPTHGSDSIGLETRATPSEGGFILNGEKKWIGNGSMGGITVVWARNDVTNAVQGFVVPQESEGYSGTTIRGKLALRAIHQAHIRMENVFVPTENVLPGAGSFRDTSAVLFATRIGVAWAAVGQAVACYETAVQYAAQRQQFGRPLAASQIVQERLARMLSELTAMQTIVMAMARKEEAGTLTGPQASLAKYTATRTARRVAANARDLLGGNGILVENRVARHFADVEALHTYEGTETVQALIIGKSITGFSAYN</sequence>
<evidence type="ECO:0000259" key="9">
    <source>
        <dbReference type="Pfam" id="PF02771"/>
    </source>
</evidence>
<evidence type="ECO:0000259" key="7">
    <source>
        <dbReference type="Pfam" id="PF00441"/>
    </source>
</evidence>
<dbReference type="InterPro" id="IPR045008">
    <property type="entry name" value="ACX4-like"/>
</dbReference>
<dbReference type="SUPFAM" id="SSF47203">
    <property type="entry name" value="Acyl-CoA dehydrogenase C-terminal domain-like"/>
    <property type="match status" value="1"/>
</dbReference>
<dbReference type="InterPro" id="IPR006091">
    <property type="entry name" value="Acyl-CoA_Oxase/DH_mid-dom"/>
</dbReference>
<dbReference type="PANTHER" id="PTHR43188:SF1">
    <property type="entry name" value="ACYL-COA DEHYDROGENASE"/>
    <property type="match status" value="1"/>
</dbReference>
<evidence type="ECO:0000313" key="11">
    <source>
        <dbReference type="Proteomes" id="UP001501446"/>
    </source>
</evidence>
<dbReference type="SUPFAM" id="SSF56645">
    <property type="entry name" value="Acyl-CoA dehydrogenase NM domain-like"/>
    <property type="match status" value="1"/>
</dbReference>
<proteinExistence type="inferred from homology"/>
<comment type="similarity">
    <text evidence="2 5">Belongs to the acyl-CoA dehydrogenase family.</text>
</comment>
<dbReference type="InterPro" id="IPR009100">
    <property type="entry name" value="AcylCoA_DH/oxidase_NM_dom_sf"/>
</dbReference>
<dbReference type="Pfam" id="PF00441">
    <property type="entry name" value="Acyl-CoA_dh_1"/>
    <property type="match status" value="1"/>
</dbReference>
<dbReference type="Gene3D" id="1.10.540.10">
    <property type="entry name" value="Acyl-CoA dehydrogenase/oxidase, N-terminal domain"/>
    <property type="match status" value="1"/>
</dbReference>
<reference evidence="11" key="1">
    <citation type="journal article" date="2019" name="Int. J. Syst. Evol. Microbiol.">
        <title>The Global Catalogue of Microorganisms (GCM) 10K type strain sequencing project: providing services to taxonomists for standard genome sequencing and annotation.</title>
        <authorList>
            <consortium name="The Broad Institute Genomics Platform"/>
            <consortium name="The Broad Institute Genome Sequencing Center for Infectious Disease"/>
            <person name="Wu L."/>
            <person name="Ma J."/>
        </authorList>
    </citation>
    <scope>NUCLEOTIDE SEQUENCE [LARGE SCALE GENOMIC DNA]</scope>
    <source>
        <strain evidence="11">JCM 18958</strain>
    </source>
</reference>
<evidence type="ECO:0000259" key="8">
    <source>
        <dbReference type="Pfam" id="PF02770"/>
    </source>
</evidence>
<evidence type="ECO:0000313" key="10">
    <source>
        <dbReference type="EMBL" id="GAA4690356.1"/>
    </source>
</evidence>
<dbReference type="EMBL" id="BAABLN010000003">
    <property type="protein sequence ID" value="GAA4690356.1"/>
    <property type="molecule type" value="Genomic_DNA"/>
</dbReference>
<dbReference type="Pfam" id="PF02770">
    <property type="entry name" value="Acyl-CoA_dh_M"/>
    <property type="match status" value="1"/>
</dbReference>
<feature type="domain" description="Acyl-CoA oxidase/dehydrogenase middle" evidence="8">
    <location>
        <begin position="159"/>
        <end position="251"/>
    </location>
</feature>
<dbReference type="InterPro" id="IPR037069">
    <property type="entry name" value="AcylCoA_DH/ox_N_sf"/>
</dbReference>
<dbReference type="InterPro" id="IPR036250">
    <property type="entry name" value="AcylCo_DH-like_C"/>
</dbReference>
<feature type="domain" description="Acyl-CoA dehydrogenase/oxidase C-terminal" evidence="7">
    <location>
        <begin position="272"/>
        <end position="410"/>
    </location>
</feature>
<keyword evidence="4 5" id="KW-0274">FAD</keyword>
<feature type="domain" description="Acyl-CoA dehydrogenase/oxidase N-terminal" evidence="9">
    <location>
        <begin position="44"/>
        <end position="155"/>
    </location>
</feature>
<dbReference type="InterPro" id="IPR046373">
    <property type="entry name" value="Acyl-CoA_Oxase/DH_mid-dom_sf"/>
</dbReference>
<evidence type="ECO:0000256" key="2">
    <source>
        <dbReference type="ARBA" id="ARBA00009347"/>
    </source>
</evidence>
<evidence type="ECO:0000256" key="5">
    <source>
        <dbReference type="RuleBase" id="RU362125"/>
    </source>
</evidence>
<dbReference type="Gene3D" id="1.20.140.10">
    <property type="entry name" value="Butyryl-CoA Dehydrogenase, subunit A, domain 3"/>
    <property type="match status" value="1"/>
</dbReference>
<comment type="caution">
    <text evidence="10">The sequence shown here is derived from an EMBL/GenBank/DDBJ whole genome shotgun (WGS) entry which is preliminary data.</text>
</comment>
<gene>
    <name evidence="10" type="ORF">GCM10025781_03950</name>
</gene>
<organism evidence="10 11">
    <name type="scientific">Kocuria gwangalliensis</name>
    <dbReference type="NCBI Taxonomy" id="501592"/>
    <lineage>
        <taxon>Bacteria</taxon>
        <taxon>Bacillati</taxon>
        <taxon>Actinomycetota</taxon>
        <taxon>Actinomycetes</taxon>
        <taxon>Micrococcales</taxon>
        <taxon>Micrococcaceae</taxon>
        <taxon>Kocuria</taxon>
    </lineage>
</organism>
<dbReference type="InterPro" id="IPR009075">
    <property type="entry name" value="AcylCo_DH/oxidase_C"/>
</dbReference>
<dbReference type="InterPro" id="IPR006089">
    <property type="entry name" value="Acyl-CoA_DH_CS"/>
</dbReference>
<dbReference type="PROSITE" id="PS00073">
    <property type="entry name" value="ACYL_COA_DH_2"/>
    <property type="match status" value="1"/>
</dbReference>
<dbReference type="PANTHER" id="PTHR43188">
    <property type="entry name" value="ACYL-COENZYME A OXIDASE"/>
    <property type="match status" value="1"/>
</dbReference>
<accession>A0ABP8WIK1</accession>